<evidence type="ECO:0000313" key="1">
    <source>
        <dbReference type="EMBL" id="KAG8657905.1"/>
    </source>
</evidence>
<organism evidence="1 2">
    <name type="scientific">Manihot esculenta</name>
    <name type="common">Cassava</name>
    <name type="synonym">Jatropha manihot</name>
    <dbReference type="NCBI Taxonomy" id="3983"/>
    <lineage>
        <taxon>Eukaryota</taxon>
        <taxon>Viridiplantae</taxon>
        <taxon>Streptophyta</taxon>
        <taxon>Embryophyta</taxon>
        <taxon>Tracheophyta</taxon>
        <taxon>Spermatophyta</taxon>
        <taxon>Magnoliopsida</taxon>
        <taxon>eudicotyledons</taxon>
        <taxon>Gunneridae</taxon>
        <taxon>Pentapetalae</taxon>
        <taxon>rosids</taxon>
        <taxon>fabids</taxon>
        <taxon>Malpighiales</taxon>
        <taxon>Euphorbiaceae</taxon>
        <taxon>Crotonoideae</taxon>
        <taxon>Manihoteae</taxon>
        <taxon>Manihot</taxon>
    </lineage>
</organism>
<accession>A0ACB7I0Z0</accession>
<proteinExistence type="predicted"/>
<keyword evidence="2" id="KW-1185">Reference proteome</keyword>
<sequence>MARPSAVIFIFVLVVICQIVPCFEGRRMLVSLKDNSAALSTILKGTVLLPPSSKGHAMAVDERLMASHLPKIDRILINSVPSPGAGH</sequence>
<protein>
    <submittedName>
        <fullName evidence="1">Uncharacterized protein</fullName>
    </submittedName>
</protein>
<evidence type="ECO:0000313" key="2">
    <source>
        <dbReference type="Proteomes" id="UP000091857"/>
    </source>
</evidence>
<dbReference type="Proteomes" id="UP000091857">
    <property type="component" value="Chromosome 3"/>
</dbReference>
<name>A0ACB7I0Z0_MANES</name>
<comment type="caution">
    <text evidence="1">The sequence shown here is derived from an EMBL/GenBank/DDBJ whole genome shotgun (WGS) entry which is preliminary data.</text>
</comment>
<reference evidence="2" key="1">
    <citation type="journal article" date="2016" name="Nat. Biotechnol.">
        <title>Sequencing wild and cultivated cassava and related species reveals extensive interspecific hybridization and genetic diversity.</title>
        <authorList>
            <person name="Bredeson J.V."/>
            <person name="Lyons J.B."/>
            <person name="Prochnik S.E."/>
            <person name="Wu G.A."/>
            <person name="Ha C.M."/>
            <person name="Edsinger-Gonzales E."/>
            <person name="Grimwood J."/>
            <person name="Schmutz J."/>
            <person name="Rabbi I.Y."/>
            <person name="Egesi C."/>
            <person name="Nauluvula P."/>
            <person name="Lebot V."/>
            <person name="Ndunguru J."/>
            <person name="Mkamilo G."/>
            <person name="Bart R.S."/>
            <person name="Setter T.L."/>
            <person name="Gleadow R.M."/>
            <person name="Kulakow P."/>
            <person name="Ferguson M.E."/>
            <person name="Rounsley S."/>
            <person name="Rokhsar D.S."/>
        </authorList>
    </citation>
    <scope>NUCLEOTIDE SEQUENCE [LARGE SCALE GENOMIC DNA]</scope>
    <source>
        <strain evidence="2">cv. AM560-2</strain>
    </source>
</reference>
<gene>
    <name evidence="1" type="ORF">MANES_03G100250v8</name>
</gene>
<dbReference type="EMBL" id="CM004389">
    <property type="protein sequence ID" value="KAG8657905.1"/>
    <property type="molecule type" value="Genomic_DNA"/>
</dbReference>